<organism evidence="2 3">
    <name type="scientific">Synaphobranchus kaupii</name>
    <name type="common">Kaup's arrowtooth eel</name>
    <dbReference type="NCBI Taxonomy" id="118154"/>
    <lineage>
        <taxon>Eukaryota</taxon>
        <taxon>Metazoa</taxon>
        <taxon>Chordata</taxon>
        <taxon>Craniata</taxon>
        <taxon>Vertebrata</taxon>
        <taxon>Euteleostomi</taxon>
        <taxon>Actinopterygii</taxon>
        <taxon>Neopterygii</taxon>
        <taxon>Teleostei</taxon>
        <taxon>Anguilliformes</taxon>
        <taxon>Synaphobranchidae</taxon>
        <taxon>Synaphobranchus</taxon>
    </lineage>
</organism>
<comment type="caution">
    <text evidence="2">The sequence shown here is derived from an EMBL/GenBank/DDBJ whole genome shotgun (WGS) entry which is preliminary data.</text>
</comment>
<dbReference type="GO" id="GO:0140297">
    <property type="term" value="F:DNA-binding transcription factor binding"/>
    <property type="evidence" value="ECO:0007669"/>
    <property type="project" value="TreeGrafter"/>
</dbReference>
<dbReference type="Proteomes" id="UP001152622">
    <property type="component" value="Chromosome 5"/>
</dbReference>
<evidence type="ECO:0000256" key="1">
    <source>
        <dbReference type="SAM" id="MobiDB-lite"/>
    </source>
</evidence>
<sequence length="463" mass="50028">MLVTCKQSSLGRSQSWDTLGGNEGHWDGEGSYDPQARISGRRNSLTCGADGSGGWFEPPPPGVRPPDLELKREPCSYQESLYNQGYQERHEQQAVRKSSVPEMNSHYDRPAMGARAPVPPQDYYQQDPVLAGRRAEDPRGFYRGEQQHPLSRSTLHYGMTAGGTHLRAAIPLSFPFRGMRPSCPLRLPHQAGLSTATLTSAPWTPRQPSATCLVVDPATQGMEGTLSRGMVLRQESPTAYSHIPMQKVPYDPGYDPTVSMGAPVVTPGSIVPPPHLPLAASLPAAMPAAMPAPAPTPAPGPSPLPPVMPTPAGDPKRNVDPEFLMLLRGEGLSESTISSLLQQGFDSAAMLAIMEENDVRSVAPNLGQARMLSRMALSFRRLAETPSVAPQGPTRPRSNSFSHRNDLYLQQQGLDPQLFPQPPNAMQTISVSPRVGEIIGRRPNSAPLNTSWKLLATTASVPL</sequence>
<dbReference type="GO" id="GO:0005634">
    <property type="term" value="C:nucleus"/>
    <property type="evidence" value="ECO:0007669"/>
    <property type="project" value="TreeGrafter"/>
</dbReference>
<dbReference type="InterPro" id="IPR051638">
    <property type="entry name" value="CTBP_dehydrogenase"/>
</dbReference>
<proteinExistence type="predicted"/>
<dbReference type="PANTHER" id="PTHR46029">
    <property type="entry name" value="C-TERMINAL-BINDING PROTEIN"/>
    <property type="match status" value="1"/>
</dbReference>
<dbReference type="PANTHER" id="PTHR46029:SF3">
    <property type="entry name" value="C-TERMINAL-BINDING PROTEIN 2"/>
    <property type="match status" value="1"/>
</dbReference>
<keyword evidence="3" id="KW-1185">Reference proteome</keyword>
<dbReference type="AlphaFoldDB" id="A0A9Q1FJN5"/>
<dbReference type="GO" id="GO:0001221">
    <property type="term" value="F:transcription coregulator binding"/>
    <property type="evidence" value="ECO:0007669"/>
    <property type="project" value="TreeGrafter"/>
</dbReference>
<accession>A0A9Q1FJN5</accession>
<gene>
    <name evidence="2" type="ORF">SKAU_G00167120</name>
</gene>
<reference evidence="2" key="1">
    <citation type="journal article" date="2023" name="Science">
        <title>Genome structures resolve the early diversification of teleost fishes.</title>
        <authorList>
            <person name="Parey E."/>
            <person name="Louis A."/>
            <person name="Montfort J."/>
            <person name="Bouchez O."/>
            <person name="Roques C."/>
            <person name="Iampietro C."/>
            <person name="Lluch J."/>
            <person name="Castinel A."/>
            <person name="Donnadieu C."/>
            <person name="Desvignes T."/>
            <person name="Floi Bucao C."/>
            <person name="Jouanno E."/>
            <person name="Wen M."/>
            <person name="Mejri S."/>
            <person name="Dirks R."/>
            <person name="Jansen H."/>
            <person name="Henkel C."/>
            <person name="Chen W.J."/>
            <person name="Zahm M."/>
            <person name="Cabau C."/>
            <person name="Klopp C."/>
            <person name="Thompson A.W."/>
            <person name="Robinson-Rechavi M."/>
            <person name="Braasch I."/>
            <person name="Lecointre G."/>
            <person name="Bobe J."/>
            <person name="Postlethwait J.H."/>
            <person name="Berthelot C."/>
            <person name="Roest Crollius H."/>
            <person name="Guiguen Y."/>
        </authorList>
    </citation>
    <scope>NUCLEOTIDE SEQUENCE</scope>
    <source>
        <strain evidence="2">WJC10195</strain>
    </source>
</reference>
<dbReference type="GO" id="GO:0006357">
    <property type="term" value="P:regulation of transcription by RNA polymerase II"/>
    <property type="evidence" value="ECO:0007669"/>
    <property type="project" value="TreeGrafter"/>
</dbReference>
<dbReference type="GO" id="GO:0003713">
    <property type="term" value="F:transcription coactivator activity"/>
    <property type="evidence" value="ECO:0007669"/>
    <property type="project" value="TreeGrafter"/>
</dbReference>
<feature type="compositionally biased region" description="Polar residues" evidence="1">
    <location>
        <begin position="1"/>
        <end position="17"/>
    </location>
</feature>
<dbReference type="GO" id="GO:0003714">
    <property type="term" value="F:transcription corepressor activity"/>
    <property type="evidence" value="ECO:0007669"/>
    <property type="project" value="TreeGrafter"/>
</dbReference>
<dbReference type="OrthoDB" id="298012at2759"/>
<dbReference type="EMBL" id="JAINUF010000005">
    <property type="protein sequence ID" value="KAJ8360187.1"/>
    <property type="molecule type" value="Genomic_DNA"/>
</dbReference>
<feature type="region of interest" description="Disordered" evidence="1">
    <location>
        <begin position="1"/>
        <end position="70"/>
    </location>
</feature>
<name>A0A9Q1FJN5_SYNKA</name>
<evidence type="ECO:0000313" key="3">
    <source>
        <dbReference type="Proteomes" id="UP001152622"/>
    </source>
</evidence>
<evidence type="ECO:0000313" key="2">
    <source>
        <dbReference type="EMBL" id="KAJ8360187.1"/>
    </source>
</evidence>
<protein>
    <submittedName>
        <fullName evidence="2">Uncharacterized protein</fullName>
    </submittedName>
</protein>